<sequence length="341" mass="38310">MGALQRILVTAGKKEKTETPVTEVFTKSATKKTLEFEAMTQDSTKKDTTTWTPRRSTRRASCTNVQTLELSDTPTPFKSLRKSMSMELTLPEEKLTISKLDNISEETEEMEVTGIAPPERRTILQRESMVESPDAGKEKVGEEKEKANNRWTQNNGEAKMDIIEDDKSIFTPNRIIFSSTATPGSSRRATIFHHRLEMINQEARKASQVKEFEDLPPTPIRQDTEIDTEKEESQAKRRKLFNPSAINEAPKTPKSHPQPKTPKKTPGNTQKSSQSSQSIKKSDKRRSTLDFETEARKTEAAKKTVPTLVITNVYGKDKELVEEAGKETGSIPDGTDCHQGN</sequence>
<feature type="compositionally biased region" description="Basic and acidic residues" evidence="1">
    <location>
        <begin position="134"/>
        <end position="148"/>
    </location>
</feature>
<dbReference type="VEuPathDB" id="VectorBase:PPAI006003"/>
<keyword evidence="3" id="KW-1185">Reference proteome</keyword>
<feature type="compositionally biased region" description="Low complexity" evidence="1">
    <location>
        <begin position="270"/>
        <end position="279"/>
    </location>
</feature>
<name>A0A1B0DDN0_PHLPP</name>
<proteinExistence type="predicted"/>
<feature type="region of interest" description="Disordered" evidence="1">
    <location>
        <begin position="206"/>
        <end position="305"/>
    </location>
</feature>
<reference evidence="2" key="1">
    <citation type="submission" date="2022-08" db="UniProtKB">
        <authorList>
            <consortium name="EnsemblMetazoa"/>
        </authorList>
    </citation>
    <scope>IDENTIFICATION</scope>
    <source>
        <strain evidence="2">Israel</strain>
    </source>
</reference>
<evidence type="ECO:0000256" key="1">
    <source>
        <dbReference type="SAM" id="MobiDB-lite"/>
    </source>
</evidence>
<dbReference type="Proteomes" id="UP000092462">
    <property type="component" value="Unassembled WGS sequence"/>
</dbReference>
<feature type="region of interest" description="Disordered" evidence="1">
    <location>
        <begin position="38"/>
        <end position="61"/>
    </location>
</feature>
<feature type="compositionally biased region" description="Basic and acidic residues" evidence="1">
    <location>
        <begin position="317"/>
        <end position="326"/>
    </location>
</feature>
<evidence type="ECO:0000313" key="3">
    <source>
        <dbReference type="Proteomes" id="UP000092462"/>
    </source>
</evidence>
<accession>A0A1B0DDN0</accession>
<evidence type="ECO:0000313" key="2">
    <source>
        <dbReference type="EnsemblMetazoa" id="PPAI006003-PA"/>
    </source>
</evidence>
<dbReference type="EMBL" id="AJVK01032097">
    <property type="status" value="NOT_ANNOTATED_CDS"/>
    <property type="molecule type" value="Genomic_DNA"/>
</dbReference>
<protein>
    <submittedName>
        <fullName evidence="2">Uncharacterized protein</fullName>
    </submittedName>
</protein>
<organism evidence="2 3">
    <name type="scientific">Phlebotomus papatasi</name>
    <name type="common">Sandfly</name>
    <dbReference type="NCBI Taxonomy" id="29031"/>
    <lineage>
        <taxon>Eukaryota</taxon>
        <taxon>Metazoa</taxon>
        <taxon>Ecdysozoa</taxon>
        <taxon>Arthropoda</taxon>
        <taxon>Hexapoda</taxon>
        <taxon>Insecta</taxon>
        <taxon>Pterygota</taxon>
        <taxon>Neoptera</taxon>
        <taxon>Endopterygota</taxon>
        <taxon>Diptera</taxon>
        <taxon>Nematocera</taxon>
        <taxon>Psychodoidea</taxon>
        <taxon>Psychodidae</taxon>
        <taxon>Phlebotomus</taxon>
        <taxon>Phlebotomus</taxon>
    </lineage>
</organism>
<dbReference type="EnsemblMetazoa" id="PPAI006003-RA">
    <property type="protein sequence ID" value="PPAI006003-PA"/>
    <property type="gene ID" value="PPAI006003"/>
</dbReference>
<feature type="region of interest" description="Disordered" evidence="1">
    <location>
        <begin position="101"/>
        <end position="159"/>
    </location>
</feature>
<feature type="region of interest" description="Disordered" evidence="1">
    <location>
        <begin position="317"/>
        <end position="341"/>
    </location>
</feature>
<dbReference type="VEuPathDB" id="VectorBase:PPAPM1_012360"/>
<dbReference type="AlphaFoldDB" id="A0A1B0DDN0"/>
<feature type="compositionally biased region" description="Basic and acidic residues" evidence="1">
    <location>
        <begin position="285"/>
        <end position="302"/>
    </location>
</feature>